<dbReference type="EMBL" id="SZYD01000010">
    <property type="protein sequence ID" value="KAD4982112.1"/>
    <property type="molecule type" value="Genomic_DNA"/>
</dbReference>
<protein>
    <submittedName>
        <fullName evidence="1">Uncharacterized protein</fullName>
    </submittedName>
</protein>
<organism evidence="1 2">
    <name type="scientific">Mikania micrantha</name>
    <name type="common">bitter vine</name>
    <dbReference type="NCBI Taxonomy" id="192012"/>
    <lineage>
        <taxon>Eukaryota</taxon>
        <taxon>Viridiplantae</taxon>
        <taxon>Streptophyta</taxon>
        <taxon>Embryophyta</taxon>
        <taxon>Tracheophyta</taxon>
        <taxon>Spermatophyta</taxon>
        <taxon>Magnoliopsida</taxon>
        <taxon>eudicotyledons</taxon>
        <taxon>Gunneridae</taxon>
        <taxon>Pentapetalae</taxon>
        <taxon>asterids</taxon>
        <taxon>campanulids</taxon>
        <taxon>Asterales</taxon>
        <taxon>Asteraceae</taxon>
        <taxon>Asteroideae</taxon>
        <taxon>Heliantheae alliance</taxon>
        <taxon>Eupatorieae</taxon>
        <taxon>Mikania</taxon>
    </lineage>
</organism>
<reference evidence="1 2" key="1">
    <citation type="submission" date="2019-05" db="EMBL/GenBank/DDBJ databases">
        <title>Mikania micrantha, genome provides insights into the molecular mechanism of rapid growth.</title>
        <authorList>
            <person name="Liu B."/>
        </authorList>
    </citation>
    <scope>NUCLEOTIDE SEQUENCE [LARGE SCALE GENOMIC DNA]</scope>
    <source>
        <strain evidence="1">NLD-2019</strain>
        <tissue evidence="1">Leaf</tissue>
    </source>
</reference>
<keyword evidence="2" id="KW-1185">Reference proteome</keyword>
<evidence type="ECO:0000313" key="2">
    <source>
        <dbReference type="Proteomes" id="UP000326396"/>
    </source>
</evidence>
<gene>
    <name evidence="1" type="ORF">E3N88_18783</name>
</gene>
<dbReference type="Proteomes" id="UP000326396">
    <property type="component" value="Linkage Group LG18"/>
</dbReference>
<accession>A0A5N6NPC8</accession>
<name>A0A5N6NPC8_9ASTR</name>
<sequence length="109" mass="12624">MTDEHNPEGFGHEEEHLTELQVMVRKEDKRRRKRCAKRSYGLSGIAKQRYYALGLFAVREGGSEIPSRYAMNPRCLRIPNCFAVREASIGPSFALPDYPDRSMNHFCKF</sequence>
<proteinExistence type="predicted"/>
<comment type="caution">
    <text evidence="1">The sequence shown here is derived from an EMBL/GenBank/DDBJ whole genome shotgun (WGS) entry which is preliminary data.</text>
</comment>
<dbReference type="AlphaFoldDB" id="A0A5N6NPC8"/>
<evidence type="ECO:0000313" key="1">
    <source>
        <dbReference type="EMBL" id="KAD4982112.1"/>
    </source>
</evidence>